<keyword evidence="2" id="KW-1185">Reference proteome</keyword>
<dbReference type="RefSeq" id="WP_381438785.1">
    <property type="nucleotide sequence ID" value="NZ_JBHSNO010000015.1"/>
</dbReference>
<name>A0ABW0TP14_9BACL</name>
<evidence type="ECO:0000313" key="2">
    <source>
        <dbReference type="Proteomes" id="UP001596109"/>
    </source>
</evidence>
<dbReference type="EMBL" id="JBHSNO010000015">
    <property type="protein sequence ID" value="MFC5591244.1"/>
    <property type="molecule type" value="Genomic_DNA"/>
</dbReference>
<comment type="caution">
    <text evidence="1">The sequence shown here is derived from an EMBL/GenBank/DDBJ whole genome shotgun (WGS) entry which is preliminary data.</text>
</comment>
<organism evidence="1 2">
    <name type="scientific">Sporosarcina soli</name>
    <dbReference type="NCBI Taxonomy" id="334736"/>
    <lineage>
        <taxon>Bacteria</taxon>
        <taxon>Bacillati</taxon>
        <taxon>Bacillota</taxon>
        <taxon>Bacilli</taxon>
        <taxon>Bacillales</taxon>
        <taxon>Caryophanaceae</taxon>
        <taxon>Sporosarcina</taxon>
    </lineage>
</organism>
<reference evidence="2" key="1">
    <citation type="journal article" date="2019" name="Int. J. Syst. Evol. Microbiol.">
        <title>The Global Catalogue of Microorganisms (GCM) 10K type strain sequencing project: providing services to taxonomists for standard genome sequencing and annotation.</title>
        <authorList>
            <consortium name="The Broad Institute Genomics Platform"/>
            <consortium name="The Broad Institute Genome Sequencing Center for Infectious Disease"/>
            <person name="Wu L."/>
            <person name="Ma J."/>
        </authorList>
    </citation>
    <scope>NUCLEOTIDE SEQUENCE [LARGE SCALE GENOMIC DNA]</scope>
    <source>
        <strain evidence="2">CGMCC 4.1434</strain>
    </source>
</reference>
<gene>
    <name evidence="1" type="ORF">ACFPRA_20385</name>
</gene>
<accession>A0ABW0TP14</accession>
<dbReference type="Proteomes" id="UP001596109">
    <property type="component" value="Unassembled WGS sequence"/>
</dbReference>
<proteinExistence type="predicted"/>
<sequence length="68" mass="8045">MLTTELMLYSVEQGVKFTNTYGDIDERFYSSMATMYEKVITICNMEEKFFQIFKGRLKKFMTDTDGID</sequence>
<protein>
    <submittedName>
        <fullName evidence="1">Uncharacterized protein</fullName>
    </submittedName>
</protein>
<evidence type="ECO:0000313" key="1">
    <source>
        <dbReference type="EMBL" id="MFC5591244.1"/>
    </source>
</evidence>